<evidence type="ECO:0000256" key="1">
    <source>
        <dbReference type="SAM" id="Phobius"/>
    </source>
</evidence>
<gene>
    <name evidence="2" type="ORF">H7849_07890</name>
</gene>
<feature type="transmembrane region" description="Helical" evidence="1">
    <location>
        <begin position="6"/>
        <end position="25"/>
    </location>
</feature>
<accession>A0A7G8BMQ5</accession>
<dbReference type="Pfam" id="PF12732">
    <property type="entry name" value="YtxH"/>
    <property type="match status" value="1"/>
</dbReference>
<dbReference type="Proteomes" id="UP000515312">
    <property type="component" value="Chromosome"/>
</dbReference>
<sequence length="91" mass="9722">MNATKFWAVFTIGVAAGAAVALLYAPQTGEKTRRQVRRKLEDASDYVRDTADTIGDRASKAYKAGRGAVEDAVETAGNVYDAAAKRVQSIV</sequence>
<dbReference type="InterPro" id="IPR024623">
    <property type="entry name" value="YtxH"/>
</dbReference>
<dbReference type="RefSeq" id="WP_186745498.1">
    <property type="nucleotide sequence ID" value="NZ_CP060394.1"/>
</dbReference>
<dbReference type="AlphaFoldDB" id="A0A7G8BMQ5"/>
<evidence type="ECO:0000313" key="2">
    <source>
        <dbReference type="EMBL" id="QNI33825.1"/>
    </source>
</evidence>
<reference evidence="2 3" key="1">
    <citation type="submission" date="2020-08" db="EMBL/GenBank/DDBJ databases">
        <title>Edaphobacter telluris sp. nov. and Acidobacterium dinghuensis sp. nov., two acidobacteria isolated from forest soil.</title>
        <authorList>
            <person name="Fu J."/>
            <person name="Qiu L."/>
        </authorList>
    </citation>
    <scope>NUCLEOTIDE SEQUENCE [LARGE SCALE GENOMIC DNA]</scope>
    <source>
        <strain evidence="2">4Y35</strain>
    </source>
</reference>
<keyword evidence="1" id="KW-0812">Transmembrane</keyword>
<dbReference type="EMBL" id="CP060394">
    <property type="protein sequence ID" value="QNI33825.1"/>
    <property type="molecule type" value="Genomic_DNA"/>
</dbReference>
<proteinExistence type="predicted"/>
<protein>
    <submittedName>
        <fullName evidence="2">YtxH domain-containing protein</fullName>
    </submittedName>
</protein>
<dbReference type="KEGG" id="adin:H7849_07890"/>
<keyword evidence="1" id="KW-0472">Membrane</keyword>
<name>A0A7G8BMQ5_9BACT</name>
<evidence type="ECO:0000313" key="3">
    <source>
        <dbReference type="Proteomes" id="UP000515312"/>
    </source>
</evidence>
<keyword evidence="3" id="KW-1185">Reference proteome</keyword>
<keyword evidence="1" id="KW-1133">Transmembrane helix</keyword>
<organism evidence="2 3">
    <name type="scientific">Alloacidobacterium dinghuense</name>
    <dbReference type="NCBI Taxonomy" id="2763107"/>
    <lineage>
        <taxon>Bacteria</taxon>
        <taxon>Pseudomonadati</taxon>
        <taxon>Acidobacteriota</taxon>
        <taxon>Terriglobia</taxon>
        <taxon>Terriglobales</taxon>
        <taxon>Acidobacteriaceae</taxon>
        <taxon>Alloacidobacterium</taxon>
    </lineage>
</organism>